<dbReference type="InterPro" id="IPR000524">
    <property type="entry name" value="Tscrpt_reg_HTH_GntR"/>
</dbReference>
<dbReference type="GO" id="GO:0003700">
    <property type="term" value="F:DNA-binding transcription factor activity"/>
    <property type="evidence" value="ECO:0007669"/>
    <property type="project" value="InterPro"/>
</dbReference>
<dbReference type="PANTHER" id="PTHR43537">
    <property type="entry name" value="TRANSCRIPTIONAL REGULATOR, GNTR FAMILY"/>
    <property type="match status" value="1"/>
</dbReference>
<gene>
    <name evidence="6" type="ORF">ATL51_1606</name>
    <name evidence="5" type="ORF">HDA37_004819</name>
</gene>
<keyword evidence="8" id="KW-1185">Reference proteome</keyword>
<dbReference type="Proteomes" id="UP000549695">
    <property type="component" value="Unassembled WGS sequence"/>
</dbReference>
<dbReference type="Gene3D" id="1.20.120.530">
    <property type="entry name" value="GntR ligand-binding domain-like"/>
    <property type="match status" value="1"/>
</dbReference>
<feature type="domain" description="HTH gntR-type" evidence="4">
    <location>
        <begin position="16"/>
        <end position="83"/>
    </location>
</feature>
<evidence type="ECO:0000313" key="8">
    <source>
        <dbReference type="Proteomes" id="UP000549695"/>
    </source>
</evidence>
<protein>
    <submittedName>
        <fullName evidence="5 6">GntR family transcriptional regulator</fullName>
    </submittedName>
</protein>
<dbReference type="RefSeq" id="WP_374210250.1">
    <property type="nucleotide sequence ID" value="NZ_BAAAJZ010000007.1"/>
</dbReference>
<reference evidence="5 8" key="1">
    <citation type="submission" date="2020-07" db="EMBL/GenBank/DDBJ databases">
        <title>Sequencing the genomes of 1000 actinobacteria strains.</title>
        <authorList>
            <person name="Klenk H.-P."/>
        </authorList>
    </citation>
    <scope>NUCLEOTIDE SEQUENCE [LARGE SCALE GENOMIC DNA]</scope>
    <source>
        <strain evidence="6 7">DSM 44104</strain>
        <strain evidence="5 8">DSM 44749</strain>
    </source>
</reference>
<evidence type="ECO:0000256" key="2">
    <source>
        <dbReference type="ARBA" id="ARBA00023125"/>
    </source>
</evidence>
<evidence type="ECO:0000256" key="3">
    <source>
        <dbReference type="ARBA" id="ARBA00023163"/>
    </source>
</evidence>
<dbReference type="SMART" id="SM00345">
    <property type="entry name" value="HTH_GNTR"/>
    <property type="match status" value="1"/>
</dbReference>
<dbReference type="Pfam" id="PF00392">
    <property type="entry name" value="GntR"/>
    <property type="match status" value="1"/>
</dbReference>
<evidence type="ECO:0000313" key="6">
    <source>
        <dbReference type="EMBL" id="PKB29956.1"/>
    </source>
</evidence>
<organism evidence="5 8">
    <name type="scientific">Pseudonocardia alni</name>
    <name type="common">Amycolata alni</name>
    <dbReference type="NCBI Taxonomy" id="33907"/>
    <lineage>
        <taxon>Bacteria</taxon>
        <taxon>Bacillati</taxon>
        <taxon>Actinomycetota</taxon>
        <taxon>Actinomycetes</taxon>
        <taxon>Pseudonocardiales</taxon>
        <taxon>Pseudonocardiaceae</taxon>
        <taxon>Pseudonocardia</taxon>
    </lineage>
</organism>
<dbReference type="SMART" id="SM00895">
    <property type="entry name" value="FCD"/>
    <property type="match status" value="1"/>
</dbReference>
<evidence type="ECO:0000313" key="5">
    <source>
        <dbReference type="EMBL" id="NYG04534.1"/>
    </source>
</evidence>
<evidence type="ECO:0000256" key="1">
    <source>
        <dbReference type="ARBA" id="ARBA00023015"/>
    </source>
</evidence>
<keyword evidence="2 5" id="KW-0238">DNA-binding</keyword>
<dbReference type="InterPro" id="IPR008920">
    <property type="entry name" value="TF_FadR/GntR_C"/>
</dbReference>
<dbReference type="Pfam" id="PF07729">
    <property type="entry name" value="FCD"/>
    <property type="match status" value="1"/>
</dbReference>
<evidence type="ECO:0000313" key="7">
    <source>
        <dbReference type="Proteomes" id="UP000232453"/>
    </source>
</evidence>
<dbReference type="Proteomes" id="UP000232453">
    <property type="component" value="Unassembled WGS sequence"/>
</dbReference>
<dbReference type="GO" id="GO:0003677">
    <property type="term" value="F:DNA binding"/>
    <property type="evidence" value="ECO:0007669"/>
    <property type="project" value="UniProtKB-KW"/>
</dbReference>
<dbReference type="AlphaFoldDB" id="A0A852WCS6"/>
<dbReference type="PROSITE" id="PS50949">
    <property type="entry name" value="HTH_GNTR"/>
    <property type="match status" value="1"/>
</dbReference>
<keyword evidence="1" id="KW-0805">Transcription regulation</keyword>
<accession>A0A852WCS6</accession>
<dbReference type="InterPro" id="IPR036390">
    <property type="entry name" value="WH_DNA-bd_sf"/>
</dbReference>
<name>A0A852WCS6_PSEA5</name>
<dbReference type="InterPro" id="IPR036388">
    <property type="entry name" value="WH-like_DNA-bd_sf"/>
</dbReference>
<dbReference type="Gene3D" id="1.10.10.10">
    <property type="entry name" value="Winged helix-like DNA-binding domain superfamily/Winged helix DNA-binding domain"/>
    <property type="match status" value="1"/>
</dbReference>
<dbReference type="InterPro" id="IPR011711">
    <property type="entry name" value="GntR_C"/>
</dbReference>
<sequence length="242" mass="26898">MTAVHAGTGGRIVAPPSMAELATDALRAMIFSGELALGERLVEARLTERLGVSRPPLREALQTLTHEGLVVAHPRRGATVRTLTRHDVYEIVTLREDLEALAVRLGVPVRVPERLERCRAALAAFEEVGRAGDESRFLHHKFEFHLSLVALAGHSRLTEAYRALSFQMQLCMAMNRTARRESLLENVERHRELLAVVEAGDPEVAQRALTEHGHTSFLLDLVDRLDGGTPESEEWLARRRGA</sequence>
<dbReference type="PANTHER" id="PTHR43537:SF45">
    <property type="entry name" value="GNTR FAMILY REGULATORY PROTEIN"/>
    <property type="match status" value="1"/>
</dbReference>
<dbReference type="PRINTS" id="PR00035">
    <property type="entry name" value="HTHGNTR"/>
</dbReference>
<keyword evidence="3" id="KW-0804">Transcription</keyword>
<dbReference type="GeneID" id="98054485"/>
<proteinExistence type="predicted"/>
<dbReference type="CDD" id="cd07377">
    <property type="entry name" value="WHTH_GntR"/>
    <property type="match status" value="1"/>
</dbReference>
<dbReference type="SUPFAM" id="SSF46785">
    <property type="entry name" value="Winged helix' DNA-binding domain"/>
    <property type="match status" value="1"/>
</dbReference>
<accession>A0AA44UMH8</accession>
<comment type="caution">
    <text evidence="5">The sequence shown here is derived from an EMBL/GenBank/DDBJ whole genome shotgun (WGS) entry which is preliminary data.</text>
</comment>
<dbReference type="SUPFAM" id="SSF48008">
    <property type="entry name" value="GntR ligand-binding domain-like"/>
    <property type="match status" value="1"/>
</dbReference>
<dbReference type="EMBL" id="JACCCZ010000001">
    <property type="protein sequence ID" value="NYG04534.1"/>
    <property type="molecule type" value="Genomic_DNA"/>
</dbReference>
<dbReference type="EMBL" id="PHUJ01000003">
    <property type="protein sequence ID" value="PKB29956.1"/>
    <property type="molecule type" value="Genomic_DNA"/>
</dbReference>
<evidence type="ECO:0000259" key="4">
    <source>
        <dbReference type="PROSITE" id="PS50949"/>
    </source>
</evidence>